<organism evidence="2 3">
    <name type="scientific">Rhododendron griersonianum</name>
    <dbReference type="NCBI Taxonomy" id="479676"/>
    <lineage>
        <taxon>Eukaryota</taxon>
        <taxon>Viridiplantae</taxon>
        <taxon>Streptophyta</taxon>
        <taxon>Embryophyta</taxon>
        <taxon>Tracheophyta</taxon>
        <taxon>Spermatophyta</taxon>
        <taxon>Magnoliopsida</taxon>
        <taxon>eudicotyledons</taxon>
        <taxon>Gunneridae</taxon>
        <taxon>Pentapetalae</taxon>
        <taxon>asterids</taxon>
        <taxon>Ericales</taxon>
        <taxon>Ericaceae</taxon>
        <taxon>Ericoideae</taxon>
        <taxon>Rhodoreae</taxon>
        <taxon>Rhododendron</taxon>
    </lineage>
</organism>
<feature type="compositionally biased region" description="Polar residues" evidence="1">
    <location>
        <begin position="19"/>
        <end position="30"/>
    </location>
</feature>
<keyword evidence="3" id="KW-1185">Reference proteome</keyword>
<protein>
    <submittedName>
        <fullName evidence="2">Uncharacterized protein</fullName>
    </submittedName>
</protein>
<feature type="region of interest" description="Disordered" evidence="1">
    <location>
        <begin position="133"/>
        <end position="167"/>
    </location>
</feature>
<evidence type="ECO:0000313" key="2">
    <source>
        <dbReference type="EMBL" id="KAG5540316.1"/>
    </source>
</evidence>
<proteinExistence type="predicted"/>
<name>A0AAV6JGK0_9ERIC</name>
<dbReference type="AlphaFoldDB" id="A0AAV6JGK0"/>
<sequence length="262" mass="29093">MEYGREDLGTSHIEPAVESNVNDGSGSVQSGCEHVNPEEVHQNETDRFPVIDAEPGREVREEFHDEAVNVDLSLSCKATNLSTDNHTATMHDSASLEHQRESSLEAGSQLGSKTVKAKSKSLGNVTRVQRNVSSELRKVDAKKATRIERKSSRTTKPEKQSPQTAARPYVQCTGLQNQRQVLLNMLNNVPLEIVKYGKEMNSKKIVEPKLSVSDKVVPKARQTTNRPKQTENSAKPGMKQSSAVYNLERYQLGKAERGKEAR</sequence>
<reference evidence="2" key="1">
    <citation type="submission" date="2020-08" db="EMBL/GenBank/DDBJ databases">
        <title>Plant Genome Project.</title>
        <authorList>
            <person name="Zhang R.-G."/>
        </authorList>
    </citation>
    <scope>NUCLEOTIDE SEQUENCE</scope>
    <source>
        <strain evidence="2">WSP0</strain>
        <tissue evidence="2">Leaf</tissue>
    </source>
</reference>
<feature type="region of interest" description="Disordered" evidence="1">
    <location>
        <begin position="84"/>
        <end position="114"/>
    </location>
</feature>
<dbReference type="EMBL" id="JACTNZ010000007">
    <property type="protein sequence ID" value="KAG5540316.1"/>
    <property type="molecule type" value="Genomic_DNA"/>
</dbReference>
<gene>
    <name evidence="2" type="ORF">RHGRI_020525</name>
</gene>
<evidence type="ECO:0000313" key="3">
    <source>
        <dbReference type="Proteomes" id="UP000823749"/>
    </source>
</evidence>
<feature type="region of interest" description="Disordered" evidence="1">
    <location>
        <begin position="209"/>
        <end position="262"/>
    </location>
</feature>
<comment type="caution">
    <text evidence="2">The sequence shown here is derived from an EMBL/GenBank/DDBJ whole genome shotgun (WGS) entry which is preliminary data.</text>
</comment>
<feature type="compositionally biased region" description="Polar residues" evidence="1">
    <location>
        <begin position="221"/>
        <end position="244"/>
    </location>
</feature>
<feature type="compositionally biased region" description="Basic and acidic residues" evidence="1">
    <location>
        <begin position="94"/>
        <end position="103"/>
    </location>
</feature>
<accession>A0AAV6JGK0</accession>
<feature type="compositionally biased region" description="Basic and acidic residues" evidence="1">
    <location>
        <begin position="35"/>
        <end position="46"/>
    </location>
</feature>
<evidence type="ECO:0000256" key="1">
    <source>
        <dbReference type="SAM" id="MobiDB-lite"/>
    </source>
</evidence>
<feature type="compositionally biased region" description="Basic and acidic residues" evidence="1">
    <location>
        <begin position="135"/>
        <end position="159"/>
    </location>
</feature>
<feature type="region of interest" description="Disordered" evidence="1">
    <location>
        <begin position="1"/>
        <end position="46"/>
    </location>
</feature>
<dbReference type="Proteomes" id="UP000823749">
    <property type="component" value="Chromosome 7"/>
</dbReference>